<keyword evidence="5" id="KW-0233">DNA recombination</keyword>
<dbReference type="GO" id="GO:0120231">
    <property type="term" value="C:DNA recombinase auxiliary factor complex"/>
    <property type="evidence" value="ECO:0007669"/>
    <property type="project" value="TreeGrafter"/>
</dbReference>
<evidence type="ECO:0000259" key="12">
    <source>
        <dbReference type="Pfam" id="PF18517"/>
    </source>
</evidence>
<dbReference type="Proteomes" id="UP000694388">
    <property type="component" value="Unplaced"/>
</dbReference>
<name>A0A8C4N9M3_EPTBU</name>
<evidence type="ECO:0000256" key="7">
    <source>
        <dbReference type="ARBA" id="ARBA00023254"/>
    </source>
</evidence>
<dbReference type="PANTHER" id="PTHR15938">
    <property type="entry name" value="TBP-1 INTERACTING PROTEIN"/>
    <property type="match status" value="1"/>
</dbReference>
<evidence type="ECO:0000256" key="4">
    <source>
        <dbReference type="ARBA" id="ARBA00023054"/>
    </source>
</evidence>
<reference evidence="13" key="1">
    <citation type="submission" date="2025-08" db="UniProtKB">
        <authorList>
            <consortium name="Ensembl"/>
        </authorList>
    </citation>
    <scope>IDENTIFICATION</scope>
</reference>
<dbReference type="Pfam" id="PF18517">
    <property type="entry name" value="LZ3wCH"/>
    <property type="match status" value="1"/>
</dbReference>
<dbReference type="InterPro" id="IPR010776">
    <property type="entry name" value="Hop2_WH_dom"/>
</dbReference>
<evidence type="ECO:0000256" key="3">
    <source>
        <dbReference type="ARBA" id="ARBA00016093"/>
    </source>
</evidence>
<dbReference type="InterPro" id="IPR040661">
    <property type="entry name" value="LZ3wCH"/>
</dbReference>
<dbReference type="Gene3D" id="1.10.10.10">
    <property type="entry name" value="Winged helix-like DNA-binding domain superfamily/Winged helix DNA-binding domain"/>
    <property type="match status" value="1"/>
</dbReference>
<dbReference type="GO" id="GO:0010774">
    <property type="term" value="P:meiotic strand invasion involved in reciprocal meiotic recombination"/>
    <property type="evidence" value="ECO:0007669"/>
    <property type="project" value="TreeGrafter"/>
</dbReference>
<evidence type="ECO:0000256" key="6">
    <source>
        <dbReference type="ARBA" id="ARBA00023242"/>
    </source>
</evidence>
<evidence type="ECO:0000313" key="14">
    <source>
        <dbReference type="Proteomes" id="UP000694388"/>
    </source>
</evidence>
<comment type="subcellular location">
    <subcellularLocation>
        <location evidence="1">Nucleus</location>
    </subcellularLocation>
</comment>
<evidence type="ECO:0000256" key="2">
    <source>
        <dbReference type="ARBA" id="ARBA00007922"/>
    </source>
</evidence>
<proteinExistence type="inferred from homology"/>
<dbReference type="GO" id="GO:0000709">
    <property type="term" value="P:meiotic joint molecule formation"/>
    <property type="evidence" value="ECO:0007669"/>
    <property type="project" value="TreeGrafter"/>
</dbReference>
<evidence type="ECO:0000259" key="11">
    <source>
        <dbReference type="Pfam" id="PF07106"/>
    </source>
</evidence>
<feature type="domain" description="Leucine zipper with capping helix" evidence="12">
    <location>
        <begin position="159"/>
        <end position="189"/>
    </location>
</feature>
<keyword evidence="14" id="KW-1185">Reference proteome</keyword>
<evidence type="ECO:0000256" key="1">
    <source>
        <dbReference type="ARBA" id="ARBA00004123"/>
    </source>
</evidence>
<dbReference type="GO" id="GO:0000794">
    <property type="term" value="C:condensed nuclear chromosome"/>
    <property type="evidence" value="ECO:0007669"/>
    <property type="project" value="TreeGrafter"/>
</dbReference>
<dbReference type="GO" id="GO:0007129">
    <property type="term" value="P:homologous chromosome pairing at meiosis"/>
    <property type="evidence" value="ECO:0007669"/>
    <property type="project" value="TreeGrafter"/>
</dbReference>
<evidence type="ECO:0000256" key="8">
    <source>
        <dbReference type="ARBA" id="ARBA00077080"/>
    </source>
</evidence>
<keyword evidence="4 10" id="KW-0175">Coiled coil</keyword>
<dbReference type="InterPro" id="IPR036388">
    <property type="entry name" value="WH-like_DNA-bd_sf"/>
</dbReference>
<accession>A0A8C4N9M3</accession>
<evidence type="ECO:0000256" key="5">
    <source>
        <dbReference type="ARBA" id="ARBA00023172"/>
    </source>
</evidence>
<evidence type="ECO:0000256" key="9">
    <source>
        <dbReference type="ARBA" id="ARBA00078996"/>
    </source>
</evidence>
<sequence length="199" mass="22438">MSKAKEATASTMILKYLNVQNRPYSAQDITANLQREHGFGKTAVIKALEQLAEDGSIKEKLYGKQKVYFANQEQFPAVSEEQLNKLDEKVIRLSQDLQKSQQACRDLDADFHSLSSAMTTTEAESVAADLREECRTLQERLDKIHESSSNVTTVEKEEATDLISAILEGYPNTKKQLFEEVGIETDEDHKHVPGPWHDP</sequence>
<dbReference type="GO" id="GO:0120230">
    <property type="term" value="F:recombinase activator activity"/>
    <property type="evidence" value="ECO:0007669"/>
    <property type="project" value="TreeGrafter"/>
</dbReference>
<evidence type="ECO:0000256" key="10">
    <source>
        <dbReference type="SAM" id="Coils"/>
    </source>
</evidence>
<evidence type="ECO:0000313" key="13">
    <source>
        <dbReference type="Ensembl" id="ENSEBUP00000001063.1"/>
    </source>
</evidence>
<keyword evidence="6" id="KW-0539">Nucleus</keyword>
<dbReference type="Ensembl" id="ENSEBUT00000001379.1">
    <property type="protein sequence ID" value="ENSEBUP00000001063.1"/>
    <property type="gene ID" value="ENSEBUG00000000990.1"/>
</dbReference>
<dbReference type="GeneTree" id="ENSGT00390000006890"/>
<dbReference type="Pfam" id="PF07106">
    <property type="entry name" value="WHD_TBPIP"/>
    <property type="match status" value="1"/>
</dbReference>
<organism evidence="13 14">
    <name type="scientific">Eptatretus burgeri</name>
    <name type="common">Inshore hagfish</name>
    <dbReference type="NCBI Taxonomy" id="7764"/>
    <lineage>
        <taxon>Eukaryota</taxon>
        <taxon>Metazoa</taxon>
        <taxon>Chordata</taxon>
        <taxon>Craniata</taxon>
        <taxon>Vertebrata</taxon>
        <taxon>Cyclostomata</taxon>
        <taxon>Myxini</taxon>
        <taxon>Myxiniformes</taxon>
        <taxon>Myxinidae</taxon>
        <taxon>Eptatretinae</taxon>
        <taxon>Eptatretus</taxon>
    </lineage>
</organism>
<feature type="domain" description="Homologous-pairing protein 2 winged helix" evidence="11">
    <location>
        <begin position="9"/>
        <end position="71"/>
    </location>
</feature>
<keyword evidence="7" id="KW-0469">Meiosis</keyword>
<feature type="coiled-coil region" evidence="10">
    <location>
        <begin position="83"/>
        <end position="147"/>
    </location>
</feature>
<dbReference type="AlphaFoldDB" id="A0A8C4N9M3"/>
<reference evidence="13" key="2">
    <citation type="submission" date="2025-09" db="UniProtKB">
        <authorList>
            <consortium name="Ensembl"/>
        </authorList>
    </citation>
    <scope>IDENTIFICATION</scope>
</reference>
<dbReference type="SUPFAM" id="SSF46785">
    <property type="entry name" value="Winged helix' DNA-binding domain"/>
    <property type="match status" value="1"/>
</dbReference>
<dbReference type="InterPro" id="IPR036390">
    <property type="entry name" value="WH_DNA-bd_sf"/>
</dbReference>
<protein>
    <recommendedName>
        <fullName evidence="3">Homologous-pairing protein 2 homolog</fullName>
    </recommendedName>
    <alternativeName>
        <fullName evidence="8">PSMC3-interacting protein</fullName>
    </alternativeName>
    <alternativeName>
        <fullName evidence="9">Proteasome 26S ATPase subunit 3-interacting protein</fullName>
    </alternativeName>
</protein>
<comment type="similarity">
    <text evidence="2">Belongs to the HOP2 family.</text>
</comment>
<dbReference type="PANTHER" id="PTHR15938:SF0">
    <property type="entry name" value="HOMOLOGOUS-PAIRING PROTEIN 2 HOMOLOG"/>
    <property type="match status" value="1"/>
</dbReference>
<dbReference type="GO" id="GO:0003690">
    <property type="term" value="F:double-stranded DNA binding"/>
    <property type="evidence" value="ECO:0007669"/>
    <property type="project" value="TreeGrafter"/>
</dbReference>
<dbReference type="FunFam" id="1.10.10.10:FF:000394">
    <property type="entry name" value="Homologous-pairing protein 2 homolog"/>
    <property type="match status" value="1"/>
</dbReference>